<proteinExistence type="inferred from homology"/>
<dbReference type="AlphaFoldDB" id="A0A9J6FEN6"/>
<protein>
    <recommendedName>
        <fullName evidence="2">alpha-L-fucosidase</fullName>
        <ecNumber evidence="2">3.2.1.51</ecNumber>
    </recommendedName>
</protein>
<dbReference type="SUPFAM" id="SSF51445">
    <property type="entry name" value="(Trans)glycosidases"/>
    <property type="match status" value="1"/>
</dbReference>
<reference evidence="7 8" key="1">
    <citation type="journal article" date="2020" name="Cell">
        <title>Large-Scale Comparative Analyses of Tick Genomes Elucidate Their Genetic Diversity and Vector Capacities.</title>
        <authorList>
            <consortium name="Tick Genome and Microbiome Consortium (TIGMIC)"/>
            <person name="Jia N."/>
            <person name="Wang J."/>
            <person name="Shi W."/>
            <person name="Du L."/>
            <person name="Sun Y."/>
            <person name="Zhan W."/>
            <person name="Jiang J.F."/>
            <person name="Wang Q."/>
            <person name="Zhang B."/>
            <person name="Ji P."/>
            <person name="Bell-Sakyi L."/>
            <person name="Cui X.M."/>
            <person name="Yuan T.T."/>
            <person name="Jiang B.G."/>
            <person name="Yang W.F."/>
            <person name="Lam T.T."/>
            <person name="Chang Q.C."/>
            <person name="Ding S.J."/>
            <person name="Wang X.J."/>
            <person name="Zhu J.G."/>
            <person name="Ruan X.D."/>
            <person name="Zhao L."/>
            <person name="Wei J.T."/>
            <person name="Ye R.Z."/>
            <person name="Que T.C."/>
            <person name="Du C.H."/>
            <person name="Zhou Y.H."/>
            <person name="Cheng J.X."/>
            <person name="Dai P.F."/>
            <person name="Guo W.B."/>
            <person name="Han X.H."/>
            <person name="Huang E.J."/>
            <person name="Li L.F."/>
            <person name="Wei W."/>
            <person name="Gao Y.C."/>
            <person name="Liu J.Z."/>
            <person name="Shao H.Z."/>
            <person name="Wang X."/>
            <person name="Wang C.C."/>
            <person name="Yang T.C."/>
            <person name="Huo Q.B."/>
            <person name="Li W."/>
            <person name="Chen H.Y."/>
            <person name="Chen S.E."/>
            <person name="Zhou L.G."/>
            <person name="Ni X.B."/>
            <person name="Tian J.H."/>
            <person name="Sheng Y."/>
            <person name="Liu T."/>
            <person name="Pan Y.S."/>
            <person name="Xia L.Y."/>
            <person name="Li J."/>
            <person name="Zhao F."/>
            <person name="Cao W.C."/>
        </authorList>
    </citation>
    <scope>NUCLEOTIDE SEQUENCE [LARGE SCALE GENOMIC DNA]</scope>
    <source>
        <strain evidence="7">HaeL-2018</strain>
    </source>
</reference>
<dbReference type="VEuPathDB" id="VectorBase:HLOH_057093"/>
<evidence type="ECO:0000256" key="5">
    <source>
        <dbReference type="ARBA" id="ARBA00023295"/>
    </source>
</evidence>
<dbReference type="GO" id="GO:0016139">
    <property type="term" value="P:glycoside catabolic process"/>
    <property type="evidence" value="ECO:0007669"/>
    <property type="project" value="TreeGrafter"/>
</dbReference>
<sequence>MLGLVKGDVVTVLSKAGQEKGWWKGQIQERPSPLPVARPALGCPLVQALCWLACLLVAAGCPAPSSTAARYAPTWESLDSRPLPAWFDEAKVGLFLHWGVFSVPSYTSEWFWWYWQGWSEPRNPDPAKFMAKNYPPDFTYAAFAKDFTCEFFDPEEWAQIFQESGAR</sequence>
<organism evidence="7 8">
    <name type="scientific">Haemaphysalis longicornis</name>
    <name type="common">Bush tick</name>
    <dbReference type="NCBI Taxonomy" id="44386"/>
    <lineage>
        <taxon>Eukaryota</taxon>
        <taxon>Metazoa</taxon>
        <taxon>Ecdysozoa</taxon>
        <taxon>Arthropoda</taxon>
        <taxon>Chelicerata</taxon>
        <taxon>Arachnida</taxon>
        <taxon>Acari</taxon>
        <taxon>Parasitiformes</taxon>
        <taxon>Ixodida</taxon>
        <taxon>Ixodoidea</taxon>
        <taxon>Ixodidae</taxon>
        <taxon>Haemaphysalinae</taxon>
        <taxon>Haemaphysalis</taxon>
    </lineage>
</organism>
<keyword evidence="4" id="KW-0378">Hydrolase</keyword>
<comment type="caution">
    <text evidence="7">The sequence shown here is derived from an EMBL/GenBank/DDBJ whole genome shotgun (WGS) entry which is preliminary data.</text>
</comment>
<evidence type="ECO:0000259" key="6">
    <source>
        <dbReference type="Pfam" id="PF01120"/>
    </source>
</evidence>
<comment type="similarity">
    <text evidence="1">Belongs to the glycosyl hydrolase 29 family.</text>
</comment>
<dbReference type="Gene3D" id="2.30.30.40">
    <property type="entry name" value="SH3 Domains"/>
    <property type="match status" value="1"/>
</dbReference>
<dbReference type="OrthoDB" id="6039950at2759"/>
<dbReference type="InterPro" id="IPR000933">
    <property type="entry name" value="Glyco_hydro_29"/>
</dbReference>
<dbReference type="SUPFAM" id="SSF50044">
    <property type="entry name" value="SH3-domain"/>
    <property type="match status" value="1"/>
</dbReference>
<dbReference type="GO" id="GO:0005764">
    <property type="term" value="C:lysosome"/>
    <property type="evidence" value="ECO:0007669"/>
    <property type="project" value="TreeGrafter"/>
</dbReference>
<keyword evidence="5" id="KW-0326">Glycosidase</keyword>
<dbReference type="Pfam" id="PF01120">
    <property type="entry name" value="Alpha_L_fucos"/>
    <property type="match status" value="1"/>
</dbReference>
<name>A0A9J6FEN6_HAELO</name>
<evidence type="ECO:0000256" key="3">
    <source>
        <dbReference type="ARBA" id="ARBA00022729"/>
    </source>
</evidence>
<evidence type="ECO:0000256" key="1">
    <source>
        <dbReference type="ARBA" id="ARBA00007951"/>
    </source>
</evidence>
<keyword evidence="8" id="KW-1185">Reference proteome</keyword>
<evidence type="ECO:0000313" key="8">
    <source>
        <dbReference type="Proteomes" id="UP000821853"/>
    </source>
</evidence>
<dbReference type="InterPro" id="IPR036028">
    <property type="entry name" value="SH3-like_dom_sf"/>
</dbReference>
<feature type="domain" description="Glycoside hydrolase family 29 N-terminal" evidence="6">
    <location>
        <begin position="66"/>
        <end position="167"/>
    </location>
</feature>
<dbReference type="Proteomes" id="UP000821853">
    <property type="component" value="Chromosome 1"/>
</dbReference>
<accession>A0A9J6FEN6</accession>
<evidence type="ECO:0000256" key="2">
    <source>
        <dbReference type="ARBA" id="ARBA00012662"/>
    </source>
</evidence>
<keyword evidence="3" id="KW-0732">Signal</keyword>
<dbReference type="GO" id="GO:0004560">
    <property type="term" value="F:alpha-L-fucosidase activity"/>
    <property type="evidence" value="ECO:0007669"/>
    <property type="project" value="UniProtKB-EC"/>
</dbReference>
<dbReference type="PANTHER" id="PTHR10030:SF37">
    <property type="entry name" value="ALPHA-L-FUCOSIDASE-RELATED"/>
    <property type="match status" value="1"/>
</dbReference>
<dbReference type="GO" id="GO:0006004">
    <property type="term" value="P:fucose metabolic process"/>
    <property type="evidence" value="ECO:0007669"/>
    <property type="project" value="TreeGrafter"/>
</dbReference>
<dbReference type="Gene3D" id="3.20.20.80">
    <property type="entry name" value="Glycosidases"/>
    <property type="match status" value="1"/>
</dbReference>
<dbReference type="InterPro" id="IPR017853">
    <property type="entry name" value="GH"/>
</dbReference>
<dbReference type="PANTHER" id="PTHR10030">
    <property type="entry name" value="ALPHA-L-FUCOSIDASE"/>
    <property type="match status" value="1"/>
</dbReference>
<dbReference type="SMART" id="SM00812">
    <property type="entry name" value="Alpha_L_fucos"/>
    <property type="match status" value="1"/>
</dbReference>
<evidence type="ECO:0000256" key="4">
    <source>
        <dbReference type="ARBA" id="ARBA00022801"/>
    </source>
</evidence>
<dbReference type="EC" id="3.2.1.51" evidence="2"/>
<dbReference type="EMBL" id="JABSTR010000001">
    <property type="protein sequence ID" value="KAH9361413.1"/>
    <property type="molecule type" value="Genomic_DNA"/>
</dbReference>
<dbReference type="InterPro" id="IPR057739">
    <property type="entry name" value="Glyco_hydro_29_N"/>
</dbReference>
<evidence type="ECO:0000313" key="7">
    <source>
        <dbReference type="EMBL" id="KAH9361413.1"/>
    </source>
</evidence>
<gene>
    <name evidence="7" type="ORF">HPB48_003913</name>
</gene>